<dbReference type="AlphaFoldDB" id="A0A0B3W1B0"/>
<dbReference type="GO" id="GO:0016491">
    <property type="term" value="F:oxidoreductase activity"/>
    <property type="evidence" value="ECO:0007669"/>
    <property type="project" value="UniProtKB-KW"/>
</dbReference>
<gene>
    <name evidence="4" type="ORF">QX51_00755</name>
</gene>
<feature type="domain" description="FAD/NAD(P)-binding" evidence="3">
    <location>
        <begin position="3"/>
        <end position="269"/>
    </location>
</feature>
<evidence type="ECO:0000313" key="5">
    <source>
        <dbReference type="Proteomes" id="UP000031189"/>
    </source>
</evidence>
<sequence>MRYDIAIVGSGPAGLAASINAKVRNKNIIIFGSNNASVKITKAPSIENYLGFEEISGVQLKDKFMSHVKSMGVEITEKRINNIYSMGDYFTLVSGDDMYEATTVVLATGVEYGKMIKGEEEYLGKGVGYCATCDASLYRNKKVAIIGSNHEGEEDANFLSEIASEVYYIPTYKMTNKLNDSIKIIEDRPKEIKGDQVANKLVLRNQELDVDGIFVIKDSVSPQYMVPGVEADGPHIKCDKDMKTNIEGLYVAGDCAGKPYQYLKSAGQGQTAVLSAISYLDKKRIEVKNKEQS</sequence>
<reference evidence="4 5" key="1">
    <citation type="submission" date="2014-12" db="EMBL/GenBank/DDBJ databases">
        <title>Draft genome sequence of Terrisporobacter sp. 08-306576, isolated from the blood culture of a bacteremia patient.</title>
        <authorList>
            <person name="Lund L.C."/>
            <person name="Sydenham T.V."/>
            <person name="Hogh S.V."/>
            <person name="Skov M.N."/>
            <person name="Kemp M."/>
            <person name="Justesen U.S."/>
        </authorList>
    </citation>
    <scope>NUCLEOTIDE SEQUENCE [LARGE SCALE GENOMIC DNA]</scope>
    <source>
        <strain evidence="4 5">08-306576</strain>
    </source>
</reference>
<evidence type="ECO:0000256" key="2">
    <source>
        <dbReference type="ARBA" id="ARBA00023002"/>
    </source>
</evidence>
<comment type="caution">
    <text evidence="4">The sequence shown here is derived from an EMBL/GenBank/DDBJ whole genome shotgun (WGS) entry which is preliminary data.</text>
</comment>
<evidence type="ECO:0000313" key="4">
    <source>
        <dbReference type="EMBL" id="KHS58803.1"/>
    </source>
</evidence>
<dbReference type="RefSeq" id="WP_039677989.1">
    <property type="nucleotide sequence ID" value="NZ_JAWGXO010000001.1"/>
</dbReference>
<dbReference type="PRINTS" id="PR00368">
    <property type="entry name" value="FADPNR"/>
</dbReference>
<keyword evidence="1" id="KW-0285">Flavoprotein</keyword>
<keyword evidence="2" id="KW-0560">Oxidoreductase</keyword>
<evidence type="ECO:0000256" key="1">
    <source>
        <dbReference type="ARBA" id="ARBA00022630"/>
    </source>
</evidence>
<dbReference type="InterPro" id="IPR036188">
    <property type="entry name" value="FAD/NAD-bd_sf"/>
</dbReference>
<dbReference type="OrthoDB" id="9806179at2"/>
<dbReference type="Gene3D" id="3.50.50.60">
    <property type="entry name" value="FAD/NAD(P)-binding domain"/>
    <property type="match status" value="2"/>
</dbReference>
<dbReference type="PRINTS" id="PR00469">
    <property type="entry name" value="PNDRDTASEII"/>
</dbReference>
<keyword evidence="5" id="KW-1185">Reference proteome</keyword>
<dbReference type="Pfam" id="PF07992">
    <property type="entry name" value="Pyr_redox_2"/>
    <property type="match status" value="1"/>
</dbReference>
<dbReference type="PANTHER" id="PTHR48105">
    <property type="entry name" value="THIOREDOXIN REDUCTASE 1-RELATED-RELATED"/>
    <property type="match status" value="1"/>
</dbReference>
<dbReference type="Proteomes" id="UP000031189">
    <property type="component" value="Unassembled WGS sequence"/>
</dbReference>
<dbReference type="SUPFAM" id="SSF51905">
    <property type="entry name" value="FAD/NAD(P)-binding domain"/>
    <property type="match status" value="1"/>
</dbReference>
<proteinExistence type="predicted"/>
<dbReference type="EMBL" id="JWHR01000007">
    <property type="protein sequence ID" value="KHS58803.1"/>
    <property type="molecule type" value="Genomic_DNA"/>
</dbReference>
<accession>A0A0B3W1B0</accession>
<dbReference type="InterPro" id="IPR050097">
    <property type="entry name" value="Ferredoxin-NADP_redctase_2"/>
</dbReference>
<evidence type="ECO:0000259" key="3">
    <source>
        <dbReference type="Pfam" id="PF07992"/>
    </source>
</evidence>
<organism evidence="4 5">
    <name type="scientific">Terrisporobacter othiniensis</name>
    <dbReference type="NCBI Taxonomy" id="1577792"/>
    <lineage>
        <taxon>Bacteria</taxon>
        <taxon>Bacillati</taxon>
        <taxon>Bacillota</taxon>
        <taxon>Clostridia</taxon>
        <taxon>Peptostreptococcales</taxon>
        <taxon>Peptostreptococcaceae</taxon>
        <taxon>Terrisporobacter</taxon>
    </lineage>
</organism>
<protein>
    <submittedName>
        <fullName evidence="4">Thioredoxin reductase</fullName>
    </submittedName>
</protein>
<dbReference type="InterPro" id="IPR023753">
    <property type="entry name" value="FAD/NAD-binding_dom"/>
</dbReference>
<name>A0A0B3W1B0_9FIRM</name>
<dbReference type="STRING" id="1577792.QX51_00755"/>